<dbReference type="AlphaFoldDB" id="A0A834KUB4"/>
<dbReference type="Proteomes" id="UP000614350">
    <property type="component" value="Unassembled WGS sequence"/>
</dbReference>
<reference evidence="1" key="1">
    <citation type="journal article" date="2020" name="G3 (Bethesda)">
        <title>High-Quality Assemblies for Three Invasive Social Wasps from the &lt;i&gt;Vespula&lt;/i&gt; Genus.</title>
        <authorList>
            <person name="Harrop T.W.R."/>
            <person name="Guhlin J."/>
            <person name="McLaughlin G.M."/>
            <person name="Permina E."/>
            <person name="Stockwell P."/>
            <person name="Gilligan J."/>
            <person name="Le Lec M.F."/>
            <person name="Gruber M.A.M."/>
            <person name="Quinn O."/>
            <person name="Lovegrove M."/>
            <person name="Duncan E.J."/>
            <person name="Remnant E.J."/>
            <person name="Van Eeckhoven J."/>
            <person name="Graham B."/>
            <person name="Knapp R.A."/>
            <person name="Langford K.W."/>
            <person name="Kronenberg Z."/>
            <person name="Press M.O."/>
            <person name="Eacker S.M."/>
            <person name="Wilson-Rankin E.E."/>
            <person name="Purcell J."/>
            <person name="Lester P.J."/>
            <person name="Dearden P.K."/>
        </authorList>
    </citation>
    <scope>NUCLEOTIDE SEQUENCE</scope>
    <source>
        <strain evidence="1">Marl-1</strain>
    </source>
</reference>
<gene>
    <name evidence="1" type="ORF">HZH66_001063</name>
</gene>
<organism evidence="1 2">
    <name type="scientific">Vespula vulgaris</name>
    <name type="common">Yellow jacket</name>
    <name type="synonym">Wasp</name>
    <dbReference type="NCBI Taxonomy" id="7454"/>
    <lineage>
        <taxon>Eukaryota</taxon>
        <taxon>Metazoa</taxon>
        <taxon>Ecdysozoa</taxon>
        <taxon>Arthropoda</taxon>
        <taxon>Hexapoda</taxon>
        <taxon>Insecta</taxon>
        <taxon>Pterygota</taxon>
        <taxon>Neoptera</taxon>
        <taxon>Endopterygota</taxon>
        <taxon>Hymenoptera</taxon>
        <taxon>Apocrita</taxon>
        <taxon>Aculeata</taxon>
        <taxon>Vespoidea</taxon>
        <taxon>Vespidae</taxon>
        <taxon>Vespinae</taxon>
        <taxon>Vespula</taxon>
    </lineage>
</organism>
<comment type="caution">
    <text evidence="1">The sequence shown here is derived from an EMBL/GenBank/DDBJ whole genome shotgun (WGS) entry which is preliminary data.</text>
</comment>
<protein>
    <submittedName>
        <fullName evidence="1">Uncharacterized protein</fullName>
    </submittedName>
</protein>
<sequence length="171" mass="18837">MSAYACANASNETLAFRITTLGLSHPYLPLVSSRGTCTGLVITCAMVAQPIVQTTFTSMISSRVAGHRGYNITATIGGYCLRFPASGLPAKTGEIPNPDRSFQKDCYKSKEDLTIVADNRRRVVCSLRKLNLCSWDDNDLSLIIESINHAISPQNQSEYFSTMWYKVAMEP</sequence>
<keyword evidence="2" id="KW-1185">Reference proteome</keyword>
<evidence type="ECO:0000313" key="1">
    <source>
        <dbReference type="EMBL" id="KAF7412167.1"/>
    </source>
</evidence>
<evidence type="ECO:0000313" key="2">
    <source>
        <dbReference type="Proteomes" id="UP000614350"/>
    </source>
</evidence>
<dbReference type="EMBL" id="JACSEA010000001">
    <property type="protein sequence ID" value="KAF7412167.1"/>
    <property type="molecule type" value="Genomic_DNA"/>
</dbReference>
<proteinExistence type="predicted"/>
<name>A0A834KUB4_VESVU</name>
<accession>A0A834KUB4</accession>